<dbReference type="PROSITE" id="PS50110">
    <property type="entry name" value="RESPONSE_REGULATORY"/>
    <property type="match status" value="1"/>
</dbReference>
<dbReference type="InterPro" id="IPR039420">
    <property type="entry name" value="WalR-like"/>
</dbReference>
<dbReference type="GO" id="GO:0005829">
    <property type="term" value="C:cytosol"/>
    <property type="evidence" value="ECO:0007669"/>
    <property type="project" value="TreeGrafter"/>
</dbReference>
<evidence type="ECO:0000256" key="5">
    <source>
        <dbReference type="ARBA" id="ARBA00023163"/>
    </source>
</evidence>
<dbReference type="PANTHER" id="PTHR48111">
    <property type="entry name" value="REGULATOR OF RPOS"/>
    <property type="match status" value="1"/>
</dbReference>
<evidence type="ECO:0000256" key="2">
    <source>
        <dbReference type="ARBA" id="ARBA00023012"/>
    </source>
</evidence>
<dbReference type="GO" id="GO:0032993">
    <property type="term" value="C:protein-DNA complex"/>
    <property type="evidence" value="ECO:0007669"/>
    <property type="project" value="TreeGrafter"/>
</dbReference>
<dbReference type="Pfam" id="PF00486">
    <property type="entry name" value="Trans_reg_C"/>
    <property type="match status" value="1"/>
</dbReference>
<dbReference type="Pfam" id="PF00072">
    <property type="entry name" value="Response_reg"/>
    <property type="match status" value="1"/>
</dbReference>
<comment type="caution">
    <text evidence="10">The sequence shown here is derived from an EMBL/GenBank/DDBJ whole genome shotgun (WGS) entry which is preliminary data.</text>
</comment>
<dbReference type="FunFam" id="3.40.50.2300:FF:000001">
    <property type="entry name" value="DNA-binding response regulator PhoB"/>
    <property type="match status" value="1"/>
</dbReference>
<dbReference type="InterPro" id="IPR036388">
    <property type="entry name" value="WH-like_DNA-bd_sf"/>
</dbReference>
<dbReference type="InterPro" id="IPR001789">
    <property type="entry name" value="Sig_transdc_resp-reg_receiver"/>
</dbReference>
<dbReference type="Proteomes" id="UP000030185">
    <property type="component" value="Unassembled WGS sequence"/>
</dbReference>
<dbReference type="SMART" id="SM00862">
    <property type="entry name" value="Trans_reg_C"/>
    <property type="match status" value="1"/>
</dbReference>
<dbReference type="eggNOG" id="COG0745">
    <property type="taxonomic scope" value="Bacteria"/>
</dbReference>
<organism evidence="10 11">
    <name type="scientific">Sporocytophaga myxococcoides</name>
    <dbReference type="NCBI Taxonomy" id="153721"/>
    <lineage>
        <taxon>Bacteria</taxon>
        <taxon>Pseudomonadati</taxon>
        <taxon>Bacteroidota</taxon>
        <taxon>Cytophagia</taxon>
        <taxon>Cytophagales</taxon>
        <taxon>Cytophagaceae</taxon>
        <taxon>Sporocytophaga</taxon>
    </lineage>
</organism>
<evidence type="ECO:0000259" key="8">
    <source>
        <dbReference type="PROSITE" id="PS50110"/>
    </source>
</evidence>
<keyword evidence="11" id="KW-1185">Reference proteome</keyword>
<dbReference type="EMBL" id="BBLT01000002">
    <property type="protein sequence ID" value="GAL84157.1"/>
    <property type="molecule type" value="Genomic_DNA"/>
</dbReference>
<evidence type="ECO:0000256" key="6">
    <source>
        <dbReference type="PROSITE-ProRule" id="PRU00169"/>
    </source>
</evidence>
<dbReference type="PROSITE" id="PS51755">
    <property type="entry name" value="OMPR_PHOB"/>
    <property type="match status" value="1"/>
</dbReference>
<proteinExistence type="predicted"/>
<dbReference type="InterPro" id="IPR001867">
    <property type="entry name" value="OmpR/PhoB-type_DNA-bd"/>
</dbReference>
<feature type="domain" description="OmpR/PhoB-type" evidence="9">
    <location>
        <begin position="126"/>
        <end position="224"/>
    </location>
</feature>
<evidence type="ECO:0000313" key="10">
    <source>
        <dbReference type="EMBL" id="GAL84157.1"/>
    </source>
</evidence>
<protein>
    <submittedName>
        <fullName evidence="10">Transcriptional regulator</fullName>
    </submittedName>
</protein>
<dbReference type="CDD" id="cd00383">
    <property type="entry name" value="trans_reg_C"/>
    <property type="match status" value="1"/>
</dbReference>
<dbReference type="SUPFAM" id="SSF52172">
    <property type="entry name" value="CheY-like"/>
    <property type="match status" value="1"/>
</dbReference>
<keyword evidence="2" id="KW-0902">Two-component regulatory system</keyword>
<dbReference type="PANTHER" id="PTHR48111:SF22">
    <property type="entry name" value="REGULATOR OF RPOS"/>
    <property type="match status" value="1"/>
</dbReference>
<accession>A0A098LCG5</accession>
<dbReference type="RefSeq" id="WP_045460265.1">
    <property type="nucleotide sequence ID" value="NZ_BBLT01000002.1"/>
</dbReference>
<reference evidence="10 11" key="1">
    <citation type="submission" date="2014-09" db="EMBL/GenBank/DDBJ databases">
        <title>Sporocytophaga myxococcoides PG-01 genome sequencing.</title>
        <authorList>
            <person name="Liu L."/>
            <person name="Gao P.J."/>
            <person name="Chen G.J."/>
            <person name="Wang L.S."/>
        </authorList>
    </citation>
    <scope>NUCLEOTIDE SEQUENCE [LARGE SCALE GENOMIC DNA]</scope>
    <source>
        <strain evidence="10 11">PG-01</strain>
    </source>
</reference>
<dbReference type="CDD" id="cd19935">
    <property type="entry name" value="REC_OmpR_CusR-like"/>
    <property type="match status" value="1"/>
</dbReference>
<dbReference type="InterPro" id="IPR016032">
    <property type="entry name" value="Sig_transdc_resp-reg_C-effctor"/>
</dbReference>
<keyword evidence="5" id="KW-0804">Transcription</keyword>
<dbReference type="OrthoDB" id="5343479at2"/>
<dbReference type="AlphaFoldDB" id="A0A098LCG5"/>
<sequence>MKILIIEDEVNVASFIMRGFQEEGHSASIAMDGATGLQMMTDHTFDLVILDLMLPGINGMEICRRIREDNTDVPIIMLTALGTTENVVSGLNAGADDYMIKPFKFSELLARIEAIKRRTQKNNPKNFILKFSNLEINTSNKTVKRGDEKITLTATEFKLLEYLMINQGRVLSRVSILENVWDINFDMNTNVVDVYINYLRKKIDKGFEEKLIHTVVGMGYVMRKDD</sequence>
<feature type="DNA-binding region" description="OmpR/PhoB-type" evidence="7">
    <location>
        <begin position="126"/>
        <end position="224"/>
    </location>
</feature>
<keyword evidence="3" id="KW-0805">Transcription regulation</keyword>
<dbReference type="SUPFAM" id="SSF46894">
    <property type="entry name" value="C-terminal effector domain of the bipartite response regulators"/>
    <property type="match status" value="1"/>
</dbReference>
<dbReference type="GO" id="GO:0000976">
    <property type="term" value="F:transcription cis-regulatory region binding"/>
    <property type="evidence" value="ECO:0007669"/>
    <property type="project" value="TreeGrafter"/>
</dbReference>
<dbReference type="GO" id="GO:0006355">
    <property type="term" value="P:regulation of DNA-templated transcription"/>
    <property type="evidence" value="ECO:0007669"/>
    <property type="project" value="InterPro"/>
</dbReference>
<dbReference type="GO" id="GO:0000156">
    <property type="term" value="F:phosphorelay response regulator activity"/>
    <property type="evidence" value="ECO:0007669"/>
    <property type="project" value="TreeGrafter"/>
</dbReference>
<evidence type="ECO:0000313" key="11">
    <source>
        <dbReference type="Proteomes" id="UP000030185"/>
    </source>
</evidence>
<evidence type="ECO:0000256" key="1">
    <source>
        <dbReference type="ARBA" id="ARBA00022553"/>
    </source>
</evidence>
<dbReference type="SMART" id="SM00448">
    <property type="entry name" value="REC"/>
    <property type="match status" value="1"/>
</dbReference>
<dbReference type="Gene3D" id="1.10.10.10">
    <property type="entry name" value="Winged helix-like DNA-binding domain superfamily/Winged helix DNA-binding domain"/>
    <property type="match status" value="1"/>
</dbReference>
<keyword evidence="4 7" id="KW-0238">DNA-binding</keyword>
<evidence type="ECO:0000256" key="4">
    <source>
        <dbReference type="ARBA" id="ARBA00023125"/>
    </source>
</evidence>
<keyword evidence="1 6" id="KW-0597">Phosphoprotein</keyword>
<evidence type="ECO:0000259" key="9">
    <source>
        <dbReference type="PROSITE" id="PS51755"/>
    </source>
</evidence>
<dbReference type="FunFam" id="1.10.10.10:FF:000005">
    <property type="entry name" value="Two-component system response regulator"/>
    <property type="match status" value="1"/>
</dbReference>
<evidence type="ECO:0000256" key="3">
    <source>
        <dbReference type="ARBA" id="ARBA00023015"/>
    </source>
</evidence>
<dbReference type="STRING" id="153721.MYP_1385"/>
<evidence type="ECO:0000256" key="7">
    <source>
        <dbReference type="PROSITE-ProRule" id="PRU01091"/>
    </source>
</evidence>
<gene>
    <name evidence="10" type="ORF">MYP_1385</name>
</gene>
<dbReference type="Gene3D" id="3.40.50.2300">
    <property type="match status" value="1"/>
</dbReference>
<feature type="modified residue" description="4-aspartylphosphate" evidence="6">
    <location>
        <position position="51"/>
    </location>
</feature>
<dbReference type="InterPro" id="IPR011006">
    <property type="entry name" value="CheY-like_superfamily"/>
</dbReference>
<name>A0A098LCG5_9BACT</name>
<feature type="domain" description="Response regulatory" evidence="8">
    <location>
        <begin position="2"/>
        <end position="116"/>
    </location>
</feature>
<dbReference type="Gene3D" id="6.10.250.690">
    <property type="match status" value="1"/>
</dbReference>